<dbReference type="AlphaFoldDB" id="A0A101JGN1"/>
<dbReference type="InterPro" id="IPR007278">
    <property type="entry name" value="DUF397"/>
</dbReference>
<feature type="domain" description="DUF397" evidence="1">
    <location>
        <begin position="15"/>
        <end position="68"/>
    </location>
</feature>
<protein>
    <submittedName>
        <fullName evidence="2">Regulator</fullName>
    </submittedName>
</protein>
<reference evidence="2 3" key="1">
    <citation type="submission" date="2015-10" db="EMBL/GenBank/DDBJ databases">
        <authorList>
            <person name="Gilbert D.G."/>
        </authorList>
    </citation>
    <scope>NUCLEOTIDE SEQUENCE [LARGE SCALE GENOMIC DNA]</scope>
    <source>
        <strain evidence="2 3">NRRL B-16712</strain>
    </source>
</reference>
<dbReference type="Pfam" id="PF04149">
    <property type="entry name" value="DUF397"/>
    <property type="match status" value="1"/>
</dbReference>
<evidence type="ECO:0000313" key="2">
    <source>
        <dbReference type="EMBL" id="KUL26468.1"/>
    </source>
</evidence>
<dbReference type="RefSeq" id="WP_067701898.1">
    <property type="nucleotide sequence ID" value="NZ_LLZH01000306.1"/>
</dbReference>
<gene>
    <name evidence="2" type="ORF">ADL15_37890</name>
</gene>
<dbReference type="OrthoDB" id="4299240at2"/>
<evidence type="ECO:0000313" key="3">
    <source>
        <dbReference type="Proteomes" id="UP000053244"/>
    </source>
</evidence>
<dbReference type="Proteomes" id="UP000053244">
    <property type="component" value="Unassembled WGS sequence"/>
</dbReference>
<evidence type="ECO:0000259" key="1">
    <source>
        <dbReference type="Pfam" id="PF04149"/>
    </source>
</evidence>
<accession>A0A101JGN1</accession>
<proteinExistence type="predicted"/>
<name>A0A101JGN1_9ACTN</name>
<keyword evidence="3" id="KW-1185">Reference proteome</keyword>
<organism evidence="2 3">
    <name type="scientific">Actinoplanes awajinensis subsp. mycoplanecinus</name>
    <dbReference type="NCBI Taxonomy" id="135947"/>
    <lineage>
        <taxon>Bacteria</taxon>
        <taxon>Bacillati</taxon>
        <taxon>Actinomycetota</taxon>
        <taxon>Actinomycetes</taxon>
        <taxon>Micromonosporales</taxon>
        <taxon>Micromonosporaceae</taxon>
        <taxon>Actinoplanes</taxon>
    </lineage>
</organism>
<sequence>MEFQVKGLRVDLSDAKWFKSARSGADSDNCVEVAFVGDAIAVRDSKNTSGPALIFTQAEWDAFVGGAKDGEFDL</sequence>
<dbReference type="EMBL" id="LLZH01000306">
    <property type="protein sequence ID" value="KUL26468.1"/>
    <property type="molecule type" value="Genomic_DNA"/>
</dbReference>
<comment type="caution">
    <text evidence="2">The sequence shown here is derived from an EMBL/GenBank/DDBJ whole genome shotgun (WGS) entry which is preliminary data.</text>
</comment>